<reference evidence="11 13" key="1">
    <citation type="submission" date="2016-11" db="EMBL/GenBank/DDBJ databases">
        <authorList>
            <person name="Jaros S."/>
            <person name="Januszkiewicz K."/>
            <person name="Wedrychowicz H."/>
        </authorList>
    </citation>
    <scope>NUCLEOTIDE SEQUENCE [LARGE SCALE GENOMIC DNA]</scope>
    <source>
        <strain evidence="11">NVI 5450</strain>
    </source>
</reference>
<dbReference type="Pfam" id="PF01494">
    <property type="entry name" value="FAD_binding_3"/>
    <property type="match status" value="1"/>
</dbReference>
<comment type="similarity">
    <text evidence="3">Belongs to the UbiH/COQ6 family.</text>
</comment>
<keyword evidence="4" id="KW-0285">Flavoprotein</keyword>
<comment type="cofactor">
    <cofactor evidence="1">
        <name>FAD</name>
        <dbReference type="ChEBI" id="CHEBI:57692"/>
    </cofactor>
</comment>
<dbReference type="Proteomes" id="UP000182660">
    <property type="component" value="Unassembled WGS sequence"/>
</dbReference>
<name>A0A090IA81_9GAMM</name>
<evidence type="ECO:0000259" key="9">
    <source>
        <dbReference type="Pfam" id="PF01494"/>
    </source>
</evidence>
<dbReference type="GO" id="GO:0006744">
    <property type="term" value="P:ubiquinone biosynthetic process"/>
    <property type="evidence" value="ECO:0007669"/>
    <property type="project" value="UniProtKB-UniPathway"/>
</dbReference>
<keyword evidence="5" id="KW-0274">FAD</keyword>
<dbReference type="EMBL" id="FPLD01000014">
    <property type="protein sequence ID" value="SGY85744.1"/>
    <property type="molecule type" value="Genomic_DNA"/>
</dbReference>
<feature type="domain" description="FAD-binding" evidence="9">
    <location>
        <begin position="4"/>
        <end position="314"/>
    </location>
</feature>
<dbReference type="HOGENOM" id="CLU_009665_8_3_6"/>
<dbReference type="STRING" id="80854.MVIS_0849"/>
<dbReference type="EMBL" id="FPLJ01000017">
    <property type="protein sequence ID" value="SGY84070.1"/>
    <property type="molecule type" value="Genomic_DNA"/>
</dbReference>
<dbReference type="PANTHER" id="PTHR43876:SF7">
    <property type="entry name" value="UBIQUINONE BIOSYNTHESIS MONOOXYGENASE COQ6, MITOCHONDRIAL"/>
    <property type="match status" value="1"/>
</dbReference>
<reference evidence="10 12" key="2">
    <citation type="submission" date="2016-11" db="EMBL/GenBank/DDBJ databases">
        <authorList>
            <person name="Klemetsen T."/>
        </authorList>
    </citation>
    <scope>NUCLEOTIDE SEQUENCE [LARGE SCALE GENOMIC DNA]</scope>
    <source>
        <strain evidence="10">MT 2528</strain>
    </source>
</reference>
<keyword evidence="7" id="KW-0503">Monooxygenase</keyword>
<dbReference type="GO" id="GO:0110142">
    <property type="term" value="C:ubiquinone biosynthesis complex"/>
    <property type="evidence" value="ECO:0007669"/>
    <property type="project" value="UniProtKB-ARBA"/>
</dbReference>
<dbReference type="PROSITE" id="PS01304">
    <property type="entry name" value="UBIH"/>
    <property type="match status" value="1"/>
</dbReference>
<proteinExistence type="inferred from homology"/>
<dbReference type="InterPro" id="IPR018168">
    <property type="entry name" value="Ubi_Hdrlase_CS"/>
</dbReference>
<dbReference type="AlphaFoldDB" id="A0A090IA81"/>
<accession>A0A090IA81</accession>
<dbReference type="NCBIfam" id="TIGR01988">
    <property type="entry name" value="Ubi-OHases"/>
    <property type="match status" value="1"/>
</dbReference>
<dbReference type="RefSeq" id="WP_045109267.1">
    <property type="nucleotide sequence ID" value="NZ_CAWQZC010000056.1"/>
</dbReference>
<evidence type="ECO:0000256" key="7">
    <source>
        <dbReference type="ARBA" id="ARBA00023033"/>
    </source>
</evidence>
<evidence type="ECO:0000313" key="10">
    <source>
        <dbReference type="EMBL" id="SGY84070.1"/>
    </source>
</evidence>
<dbReference type="GO" id="GO:0071949">
    <property type="term" value="F:FAD binding"/>
    <property type="evidence" value="ECO:0007669"/>
    <property type="project" value="InterPro"/>
</dbReference>
<evidence type="ECO:0000256" key="8">
    <source>
        <dbReference type="ARBA" id="ARBA00065734"/>
    </source>
</evidence>
<evidence type="ECO:0000256" key="1">
    <source>
        <dbReference type="ARBA" id="ARBA00001974"/>
    </source>
</evidence>
<dbReference type="GO" id="GO:0019168">
    <property type="term" value="F:2-polyprenylphenol 6-hydroxylase activity"/>
    <property type="evidence" value="ECO:0007669"/>
    <property type="project" value="TreeGrafter"/>
</dbReference>
<evidence type="ECO:0000313" key="13">
    <source>
        <dbReference type="Proteomes" id="UP000183794"/>
    </source>
</evidence>
<evidence type="ECO:0000256" key="2">
    <source>
        <dbReference type="ARBA" id="ARBA00004749"/>
    </source>
</evidence>
<dbReference type="NCBIfam" id="NF006461">
    <property type="entry name" value="PRK08850.1"/>
    <property type="match status" value="1"/>
</dbReference>
<evidence type="ECO:0000256" key="6">
    <source>
        <dbReference type="ARBA" id="ARBA00023002"/>
    </source>
</evidence>
<sequence>MQSYDIAVVGGGMVGLAFAAALKETTLKVVVIEGNELERELGESPELRVSALSRASQNILQNLDAWAGIESRRHQAYNAMQVWDRNGFGQIDFDGDALMTDTLGHLVENKVIQLALLEQIEKASNITLLTGTRIRKLSRANDAAWLTLEDQEPVYAKLIVGADGANSWTRAQVNIPLTTWDYNHHAIVANIRTVEPHQACARQIFNPEGPLAFLPLWQPDLCSIVWSLPPERATELLAMDETEFNKQLTVAFDGRLGLCKVEGQRQAFPLKMRYARSFAADRVALIGDAAHTIHPLAGQGVNLGLLDAASLAQCVLENHHANKDLGTHANLRKFERWRKAEAAVMISSMEGLKRLFSGGHPAKRIFRDIGLTLSNTLPGLKQTFIKRAMGLDGELPELAKLNSTS</sequence>
<dbReference type="KEGG" id="mvs:MVIS_0849"/>
<dbReference type="PATRIC" id="fig|80854.5.peg.888"/>
<dbReference type="InterPro" id="IPR002938">
    <property type="entry name" value="FAD-bd"/>
</dbReference>
<dbReference type="UniPathway" id="UPA00232"/>
<dbReference type="OrthoDB" id="9769565at2"/>
<evidence type="ECO:0000256" key="5">
    <source>
        <dbReference type="ARBA" id="ARBA00022827"/>
    </source>
</evidence>
<evidence type="ECO:0000313" key="11">
    <source>
        <dbReference type="EMBL" id="SGY85744.1"/>
    </source>
</evidence>
<evidence type="ECO:0000256" key="3">
    <source>
        <dbReference type="ARBA" id="ARBA00005349"/>
    </source>
</evidence>
<dbReference type="FunFam" id="3.50.50.60:FF:000021">
    <property type="entry name" value="Ubiquinone biosynthesis monooxygenase COQ6"/>
    <property type="match status" value="1"/>
</dbReference>
<comment type="subunit">
    <text evidence="8">Component of the Ubi complex metabolon, which regroups five ubiquinone biosynthesis proteins (UbiE, UbiF, UbiG, UbiH and UbiI) and two accessory factors (UbiK and the lipid-binding protein UbiJ).</text>
</comment>
<keyword evidence="12" id="KW-1185">Reference proteome</keyword>
<dbReference type="InterPro" id="IPR036188">
    <property type="entry name" value="FAD/NAD-bd_sf"/>
</dbReference>
<dbReference type="PRINTS" id="PR00420">
    <property type="entry name" value="RNGMNOXGNASE"/>
</dbReference>
<protein>
    <recommendedName>
        <fullName evidence="9">FAD-binding domain-containing protein</fullName>
    </recommendedName>
</protein>
<dbReference type="InterPro" id="IPR010971">
    <property type="entry name" value="UbiH/COQ6"/>
</dbReference>
<dbReference type="InterPro" id="IPR051205">
    <property type="entry name" value="UbiH/COQ6_monooxygenase"/>
</dbReference>
<gene>
    <name evidence="10" type="ORF">MT2528_0568</name>
    <name evidence="11" type="ORF">NVI5450_0559</name>
</gene>
<dbReference type="PANTHER" id="PTHR43876">
    <property type="entry name" value="UBIQUINONE BIOSYNTHESIS MONOOXYGENASE COQ6, MITOCHONDRIAL"/>
    <property type="match status" value="1"/>
</dbReference>
<evidence type="ECO:0000313" key="12">
    <source>
        <dbReference type="Proteomes" id="UP000182660"/>
    </source>
</evidence>
<dbReference type="Gene3D" id="3.50.50.60">
    <property type="entry name" value="FAD/NAD(P)-binding domain"/>
    <property type="match status" value="2"/>
</dbReference>
<dbReference type="GeneID" id="61294300"/>
<organism evidence="11 13">
    <name type="scientific">Moritella viscosa</name>
    <dbReference type="NCBI Taxonomy" id="80854"/>
    <lineage>
        <taxon>Bacteria</taxon>
        <taxon>Pseudomonadati</taxon>
        <taxon>Pseudomonadota</taxon>
        <taxon>Gammaproteobacteria</taxon>
        <taxon>Alteromonadales</taxon>
        <taxon>Moritellaceae</taxon>
        <taxon>Moritella</taxon>
    </lineage>
</organism>
<comment type="pathway">
    <text evidence="2">Cofactor biosynthesis; ubiquinone biosynthesis.</text>
</comment>
<keyword evidence="6" id="KW-0560">Oxidoreductase</keyword>
<dbReference type="SUPFAM" id="SSF51905">
    <property type="entry name" value="FAD/NAD(P)-binding domain"/>
    <property type="match status" value="1"/>
</dbReference>
<evidence type="ECO:0000256" key="4">
    <source>
        <dbReference type="ARBA" id="ARBA00022630"/>
    </source>
</evidence>
<dbReference type="Proteomes" id="UP000183794">
    <property type="component" value="Unassembled WGS sequence"/>
</dbReference>